<feature type="signal peptide" evidence="1">
    <location>
        <begin position="1"/>
        <end position="21"/>
    </location>
</feature>
<geneLocation type="plasmid" evidence="3 4">
    <name>pTM3</name>
</geneLocation>
<dbReference type="InterPro" id="IPR025507">
    <property type="entry name" value="DUF4394"/>
</dbReference>
<feature type="chain" id="PRO_5003680418" description="DUF4394 domain-containing protein" evidence="1">
    <location>
        <begin position="22"/>
        <end position="272"/>
    </location>
</feature>
<dbReference type="KEGG" id="tmo:TMO_c0817"/>
<reference evidence="3 4" key="1">
    <citation type="journal article" date="2012" name="J. Am. Chem. Soc.">
        <title>Bacterial biosynthesis and maturation of the didemnin anti-cancer agents.</title>
        <authorList>
            <person name="Xu Y."/>
            <person name="Kersten R.D."/>
            <person name="Nam S.J."/>
            <person name="Lu L."/>
            <person name="Al-Suwailem A.M."/>
            <person name="Zheng H."/>
            <person name="Fenical W."/>
            <person name="Dorrestein P.C."/>
            <person name="Moore B.S."/>
            <person name="Qian P.Y."/>
        </authorList>
    </citation>
    <scope>NUCLEOTIDE SEQUENCE [LARGE SCALE GENOMIC DNA]</scope>
    <source>
        <strain evidence="3 4">KA081020-065</strain>
    </source>
</reference>
<dbReference type="HOGENOM" id="CLU_075748_0_0_5"/>
<dbReference type="RefSeq" id="WP_014748416.1">
    <property type="nucleotide sequence ID" value="NC_017958.1"/>
</dbReference>
<gene>
    <name evidence="3" type="ordered locus">TMO_c0817</name>
</gene>
<dbReference type="SUPFAM" id="SSF50969">
    <property type="entry name" value="YVTN repeat-like/Quinoprotein amine dehydrogenase"/>
    <property type="match status" value="1"/>
</dbReference>
<feature type="domain" description="DUF4394" evidence="2">
    <location>
        <begin position="48"/>
        <end position="269"/>
    </location>
</feature>
<protein>
    <recommendedName>
        <fullName evidence="2">DUF4394 domain-containing protein</fullName>
    </recommendedName>
</protein>
<sequence length="272" mass="27831">MTRFQYLKTGAARAAATAALALPMLAMMPGMTTASAGMLVGLAGDSSLVQIDPATGKVTGMVPISGVPGLVGIDVRPADGRLYGLAGDGRIVTIDPGTGEATVRATLSEKLSARHGVTVDFNPAADRLRVMTPDGTNLRVNVDDGKAVVDGRLAYADMHKGETPNIVAGAYTNSRTGRKAEATALYDIDATIGALVKQAPPNDGVLTAIGRLGVTVDSPIAFNIVSTEMGGEAGWMVNGGVIHKLDLATGNATPLRPVDGAPAPITDVAWME</sequence>
<dbReference type="InterPro" id="IPR015943">
    <property type="entry name" value="WD40/YVTN_repeat-like_dom_sf"/>
</dbReference>
<evidence type="ECO:0000313" key="3">
    <source>
        <dbReference type="EMBL" id="AFK57427.1"/>
    </source>
</evidence>
<keyword evidence="1" id="KW-0732">Signal</keyword>
<dbReference type="InterPro" id="IPR011044">
    <property type="entry name" value="Quino_amine_DH_bsu"/>
</dbReference>
<evidence type="ECO:0000313" key="4">
    <source>
        <dbReference type="Proteomes" id="UP000005258"/>
    </source>
</evidence>
<keyword evidence="4" id="KW-1185">Reference proteome</keyword>
<keyword evidence="3" id="KW-0614">Plasmid</keyword>
<dbReference type="Gene3D" id="2.130.10.10">
    <property type="entry name" value="YVTN repeat-like/Quinoprotein amine dehydrogenase"/>
    <property type="match status" value="1"/>
</dbReference>
<proteinExistence type="predicted"/>
<dbReference type="Pfam" id="PF14339">
    <property type="entry name" value="DUF4394"/>
    <property type="match status" value="1"/>
</dbReference>
<dbReference type="EMBL" id="CP003239">
    <property type="protein sequence ID" value="AFK57427.1"/>
    <property type="molecule type" value="Genomic_DNA"/>
</dbReference>
<dbReference type="Proteomes" id="UP000005258">
    <property type="component" value="Plasmid pTM3"/>
</dbReference>
<evidence type="ECO:0000256" key="1">
    <source>
        <dbReference type="SAM" id="SignalP"/>
    </source>
</evidence>
<dbReference type="AlphaFoldDB" id="I3TXD9"/>
<evidence type="ECO:0000259" key="2">
    <source>
        <dbReference type="Pfam" id="PF14339"/>
    </source>
</evidence>
<organism evidence="3 4">
    <name type="scientific">Tistrella mobilis (strain KA081020-065)</name>
    <dbReference type="NCBI Taxonomy" id="1110502"/>
    <lineage>
        <taxon>Bacteria</taxon>
        <taxon>Pseudomonadati</taxon>
        <taxon>Pseudomonadota</taxon>
        <taxon>Alphaproteobacteria</taxon>
        <taxon>Geminicoccales</taxon>
        <taxon>Geminicoccaceae</taxon>
        <taxon>Tistrella</taxon>
    </lineage>
</organism>
<accession>I3TXD9</accession>
<dbReference type="PATRIC" id="fig|1110502.3.peg.5695"/>
<name>I3TXD9_TISMK</name>